<dbReference type="AlphaFoldDB" id="A0A813VSZ7"/>
<evidence type="ECO:0000256" key="2">
    <source>
        <dbReference type="ARBA" id="ARBA00023230"/>
    </source>
</evidence>
<accession>A0A813VSZ7</accession>
<evidence type="ECO:0000256" key="5">
    <source>
        <dbReference type="ARBA" id="ARBA00041575"/>
    </source>
</evidence>
<dbReference type="GO" id="GO:0006986">
    <property type="term" value="P:response to unfolded protein"/>
    <property type="evidence" value="ECO:0007669"/>
    <property type="project" value="UniProtKB-KW"/>
</dbReference>
<keyword evidence="2" id="KW-0834">Unfolded protein response</keyword>
<dbReference type="SUPFAM" id="SSF52833">
    <property type="entry name" value="Thioredoxin-like"/>
    <property type="match status" value="1"/>
</dbReference>
<dbReference type="InterPro" id="IPR029071">
    <property type="entry name" value="Ubiquitin-like_domsf"/>
</dbReference>
<evidence type="ECO:0000313" key="10">
    <source>
        <dbReference type="EMBL" id="CAF0843116.1"/>
    </source>
</evidence>
<dbReference type="InterPro" id="IPR036249">
    <property type="entry name" value="Thioredoxin-like_sf"/>
</dbReference>
<feature type="region of interest" description="Disordered" evidence="7">
    <location>
        <begin position="409"/>
        <end position="467"/>
    </location>
</feature>
<evidence type="ECO:0000256" key="8">
    <source>
        <dbReference type="SAM" id="Phobius"/>
    </source>
</evidence>
<dbReference type="CDD" id="cd16117">
    <property type="entry name" value="UBX_UBXN4"/>
    <property type="match status" value="1"/>
</dbReference>
<keyword evidence="8" id="KW-0812">Transmembrane</keyword>
<dbReference type="SMART" id="SM00166">
    <property type="entry name" value="UBX"/>
    <property type="match status" value="1"/>
</dbReference>
<dbReference type="InterPro" id="IPR001012">
    <property type="entry name" value="UBX_dom"/>
</dbReference>
<feature type="region of interest" description="Disordered" evidence="7">
    <location>
        <begin position="118"/>
        <end position="150"/>
    </location>
</feature>
<protein>
    <recommendedName>
        <fullName evidence="4">UBX domain-containing protein 4</fullName>
    </recommendedName>
    <alternativeName>
        <fullName evidence="5">UBX domain-containing protein 2</fullName>
    </alternativeName>
</protein>
<gene>
    <name evidence="10" type="ORF">OXX778_LOCUS8559</name>
</gene>
<dbReference type="Gene3D" id="3.10.20.90">
    <property type="entry name" value="Phosphatidylinositol 3-kinase Catalytic Subunit, Chain A, domain 1"/>
    <property type="match status" value="1"/>
</dbReference>
<evidence type="ECO:0000256" key="1">
    <source>
        <dbReference type="ARBA" id="ARBA00004406"/>
    </source>
</evidence>
<comment type="subcellular location">
    <subcellularLocation>
        <location evidence="1">Endoplasmic reticulum membrane</location>
        <topology evidence="1">Peripheral membrane protein</topology>
    </subcellularLocation>
</comment>
<dbReference type="Proteomes" id="UP000663879">
    <property type="component" value="Unassembled WGS sequence"/>
</dbReference>
<dbReference type="EMBL" id="CAJNOC010001189">
    <property type="protein sequence ID" value="CAF0843116.1"/>
    <property type="molecule type" value="Genomic_DNA"/>
</dbReference>
<feature type="compositionally biased region" description="Polar residues" evidence="7">
    <location>
        <begin position="122"/>
        <end position="143"/>
    </location>
</feature>
<evidence type="ECO:0000259" key="9">
    <source>
        <dbReference type="PROSITE" id="PS50033"/>
    </source>
</evidence>
<dbReference type="Pfam" id="PF23187">
    <property type="entry name" value="UBX7_N"/>
    <property type="match status" value="1"/>
</dbReference>
<dbReference type="Pfam" id="PF00789">
    <property type="entry name" value="UBX"/>
    <property type="match status" value="1"/>
</dbReference>
<feature type="compositionally biased region" description="Low complexity" evidence="7">
    <location>
        <begin position="432"/>
        <end position="445"/>
    </location>
</feature>
<comment type="function">
    <text evidence="6">Involved in endoplasmic reticulum-associated protein degradation (ERAD). Acts as a platform to recruit both UBQLN1 and VCP to the ER during ERAD.</text>
</comment>
<name>A0A813VSZ7_9BILA</name>
<dbReference type="GO" id="GO:0036503">
    <property type="term" value="P:ERAD pathway"/>
    <property type="evidence" value="ECO:0007669"/>
    <property type="project" value="TreeGrafter"/>
</dbReference>
<sequence length="467" mass="53173">MEWHNEDIGAAITESKTKKLIFLVFIYDPANNIAEHIWNNETVINLCKTNCISLKLEFESQNCSFFKQIYPISTCPTTYLIGVNGKPIDVISGEISEEEFLSKLQKSIDVHNLEVNPAIEATESNEPTTSQNTNETSQESNTSEQKKSIDEKVAQAKEKLRQIQEKKRLEEEEKNRNSEMERRRLGQDILKAKREKEELEMKQLAEAKRKEKLEDELAKKRIMEKIQQDREEKQKNYAQEKQDVQSAKEAERQKLEQQKLLEKQAEAARNSNIARLQFRLVDGSSFNSQFEPNQTLKEVKDFVAQKLVEMNNNNTNFSMHSTFPKREYTDSDMSLTLRELNLAPSASLLIIPAKTKSITNMIPSPSSSSGVLGTVATVTTDIFTLFFSIFASMWGVVTGLIGIGQNNSRGSNQATGSSNQFRATNQEDSVQNLRLRNLGNNPRVRSLNDDREDDDNATWNGNSTQQM</sequence>
<keyword evidence="8" id="KW-0472">Membrane</keyword>
<feature type="compositionally biased region" description="Polar residues" evidence="7">
    <location>
        <begin position="409"/>
        <end position="431"/>
    </location>
</feature>
<dbReference type="Gene3D" id="3.40.30.10">
    <property type="entry name" value="Glutaredoxin"/>
    <property type="match status" value="1"/>
</dbReference>
<feature type="compositionally biased region" description="Polar residues" evidence="7">
    <location>
        <begin position="457"/>
        <end position="467"/>
    </location>
</feature>
<dbReference type="OrthoDB" id="2445133at2759"/>
<keyword evidence="8" id="KW-1133">Transmembrane helix</keyword>
<dbReference type="PROSITE" id="PS50033">
    <property type="entry name" value="UBX"/>
    <property type="match status" value="1"/>
</dbReference>
<organism evidence="10 11">
    <name type="scientific">Brachionus calyciflorus</name>
    <dbReference type="NCBI Taxonomy" id="104777"/>
    <lineage>
        <taxon>Eukaryota</taxon>
        <taxon>Metazoa</taxon>
        <taxon>Spiralia</taxon>
        <taxon>Gnathifera</taxon>
        <taxon>Rotifera</taxon>
        <taxon>Eurotatoria</taxon>
        <taxon>Monogononta</taxon>
        <taxon>Pseudotrocha</taxon>
        <taxon>Ploima</taxon>
        <taxon>Brachionidae</taxon>
        <taxon>Brachionus</taxon>
    </lineage>
</organism>
<evidence type="ECO:0000313" key="11">
    <source>
        <dbReference type="Proteomes" id="UP000663879"/>
    </source>
</evidence>
<dbReference type="PANTHER" id="PTHR46424">
    <property type="entry name" value="UBX DOMAIN-CONTAINING PROTEIN 4"/>
    <property type="match status" value="1"/>
</dbReference>
<evidence type="ECO:0000256" key="4">
    <source>
        <dbReference type="ARBA" id="ARBA00040925"/>
    </source>
</evidence>
<dbReference type="PANTHER" id="PTHR46424:SF1">
    <property type="entry name" value="UBX DOMAIN-CONTAINING PROTEIN 4"/>
    <property type="match status" value="1"/>
</dbReference>
<comment type="subunit">
    <text evidence="3">Directly interacts with VCP. Interacts with UBQLN1. Forms a complex with VCP and UBQLN1.</text>
</comment>
<comment type="caution">
    <text evidence="10">The sequence shown here is derived from an EMBL/GenBank/DDBJ whole genome shotgun (WGS) entry which is preliminary data.</text>
</comment>
<feature type="domain" description="UBX" evidence="9">
    <location>
        <begin position="269"/>
        <end position="350"/>
    </location>
</feature>
<dbReference type="SUPFAM" id="SSF54236">
    <property type="entry name" value="Ubiquitin-like"/>
    <property type="match status" value="1"/>
</dbReference>
<feature type="region of interest" description="Disordered" evidence="7">
    <location>
        <begin position="230"/>
        <end position="251"/>
    </location>
</feature>
<evidence type="ECO:0000256" key="7">
    <source>
        <dbReference type="SAM" id="MobiDB-lite"/>
    </source>
</evidence>
<evidence type="ECO:0000256" key="3">
    <source>
        <dbReference type="ARBA" id="ARBA00038812"/>
    </source>
</evidence>
<feature type="transmembrane region" description="Helical" evidence="8">
    <location>
        <begin position="382"/>
        <end position="403"/>
    </location>
</feature>
<evidence type="ECO:0000256" key="6">
    <source>
        <dbReference type="ARBA" id="ARBA00046062"/>
    </source>
</evidence>
<keyword evidence="11" id="KW-1185">Reference proteome</keyword>
<dbReference type="GO" id="GO:0005789">
    <property type="term" value="C:endoplasmic reticulum membrane"/>
    <property type="evidence" value="ECO:0007669"/>
    <property type="project" value="UniProtKB-SubCell"/>
</dbReference>
<reference evidence="10" key="1">
    <citation type="submission" date="2021-02" db="EMBL/GenBank/DDBJ databases">
        <authorList>
            <person name="Nowell W R."/>
        </authorList>
    </citation>
    <scope>NUCLEOTIDE SEQUENCE</scope>
    <source>
        <strain evidence="10">Ploen Becks lab</strain>
    </source>
</reference>
<proteinExistence type="predicted"/>